<dbReference type="EMBL" id="CP060394">
    <property type="protein sequence ID" value="QNI32468.1"/>
    <property type="molecule type" value="Genomic_DNA"/>
</dbReference>
<dbReference type="AlphaFoldDB" id="A0A7G8BIU8"/>
<name>A0A7G8BIU8_9BACT</name>
<dbReference type="Proteomes" id="UP000515312">
    <property type="component" value="Chromosome"/>
</dbReference>
<dbReference type="GO" id="GO:0005886">
    <property type="term" value="C:plasma membrane"/>
    <property type="evidence" value="ECO:0007669"/>
    <property type="project" value="TreeGrafter"/>
</dbReference>
<proteinExistence type="predicted"/>
<dbReference type="Pfam" id="PF05170">
    <property type="entry name" value="AsmA"/>
    <property type="match status" value="1"/>
</dbReference>
<organism evidence="4 5">
    <name type="scientific">Alloacidobacterium dinghuense</name>
    <dbReference type="NCBI Taxonomy" id="2763107"/>
    <lineage>
        <taxon>Bacteria</taxon>
        <taxon>Pseudomonadati</taxon>
        <taxon>Acidobacteriota</taxon>
        <taxon>Terriglobia</taxon>
        <taxon>Terriglobales</taxon>
        <taxon>Acidobacteriaceae</taxon>
        <taxon>Alloacidobacterium</taxon>
    </lineage>
</organism>
<evidence type="ECO:0000256" key="2">
    <source>
        <dbReference type="SAM" id="Phobius"/>
    </source>
</evidence>
<keyword evidence="2" id="KW-0812">Transmembrane</keyword>
<dbReference type="InterPro" id="IPR007844">
    <property type="entry name" value="AsmA"/>
</dbReference>
<keyword evidence="2" id="KW-0472">Membrane</keyword>
<dbReference type="RefSeq" id="WP_186743422.1">
    <property type="nucleotide sequence ID" value="NZ_CP060394.1"/>
</dbReference>
<keyword evidence="5" id="KW-1185">Reference proteome</keyword>
<accession>A0A7G8BIU8</accession>
<feature type="domain" description="AsmA" evidence="3">
    <location>
        <begin position="12"/>
        <end position="149"/>
    </location>
</feature>
<dbReference type="InterPro" id="IPR052894">
    <property type="entry name" value="AsmA-related"/>
</dbReference>
<evidence type="ECO:0000313" key="4">
    <source>
        <dbReference type="EMBL" id="QNI32468.1"/>
    </source>
</evidence>
<sequence length="833" mass="90132">MNENPRNSRAKYWVLFATLLLLAAALILPPLINMNRYQRRIADAIGAGLGRRVHLSSVTLRLLPRPGLELSDFIVEEDPAFGAEPTLRASSVDASMRLMSLWRGRLEIGRISFDQPSLNLVRNSEGRWNIATMLLQASRIPNAPTAQRRVSGSPRFPYIEASNARVNFKIGNEKKPFSFLNADFAMWLANPDEWRLRFEAQPLRTDLDLDLSDTGRLRLEGSLHRTSEIGSMPVDLQTEWSNAPLGQLARLLLGRDTGWRGSLDVTGTITGSLFNPQFKSRIQIAGMHRQEFAPLEPFNVDATCQGNYAHESRSLENLTCLWPIDGGHLLLTGTVPNIEHPQPGFNLQIQNVPAAFGLSALRLVRSGFASSTQVSGVVGGNLVYSRSPVENLTGEATVNGLAIRTPGMDAPLVLPTLHVSSLTPQPARKRSARSRSTTPSSPVALHLATAGISLGEDVPLNISGDFTRQNFSLRLSGNASLERVRPILAMSSRLHNAALVLGPQGSATLDLTVRGPWLAPAATPDKPTPSITTEGSLRLRNATYQASFLPEPVEIISAQAAISATRIIWNPVSVVFHKIPATLSVTSPIPCAPPGCVRAFSLSTPQLDAGAIQSTLMGAGEHGEFLQQILARLDRNKVQWPALDGTIRTATFTLGPLALRDAGSEVHIEGRQIQFRSIEGHTLSGVLEGTGTMDATSSDPHYSFDVQLLHANVAGLASVWHEPPLSGTVSASAHLELSGYSPEGLAQSAKGTFHWDWTQGATTLVPAVLTRFDHWSADGAIRNRQLVLDQSSISRGPLRQTVSGTIAFDRNSNLTVADHEEPAHVARAAQSAP</sequence>
<feature type="region of interest" description="Disordered" evidence="1">
    <location>
        <begin position="422"/>
        <end position="442"/>
    </location>
</feature>
<keyword evidence="2" id="KW-1133">Transmembrane helix</keyword>
<evidence type="ECO:0000256" key="1">
    <source>
        <dbReference type="SAM" id="MobiDB-lite"/>
    </source>
</evidence>
<evidence type="ECO:0000259" key="3">
    <source>
        <dbReference type="Pfam" id="PF05170"/>
    </source>
</evidence>
<dbReference type="PANTHER" id="PTHR30441">
    <property type="entry name" value="DUF748 DOMAIN-CONTAINING PROTEIN"/>
    <property type="match status" value="1"/>
</dbReference>
<gene>
    <name evidence="4" type="ORF">H7849_00065</name>
</gene>
<feature type="transmembrane region" description="Helical" evidence="2">
    <location>
        <begin position="12"/>
        <end position="32"/>
    </location>
</feature>
<dbReference type="GO" id="GO:0090313">
    <property type="term" value="P:regulation of protein targeting to membrane"/>
    <property type="evidence" value="ECO:0007669"/>
    <property type="project" value="TreeGrafter"/>
</dbReference>
<dbReference type="PANTHER" id="PTHR30441:SF4">
    <property type="entry name" value="PROTEIN ASMA"/>
    <property type="match status" value="1"/>
</dbReference>
<reference evidence="4 5" key="1">
    <citation type="submission" date="2020-08" db="EMBL/GenBank/DDBJ databases">
        <title>Edaphobacter telluris sp. nov. and Acidobacterium dinghuensis sp. nov., two acidobacteria isolated from forest soil.</title>
        <authorList>
            <person name="Fu J."/>
            <person name="Qiu L."/>
        </authorList>
    </citation>
    <scope>NUCLEOTIDE SEQUENCE [LARGE SCALE GENOMIC DNA]</scope>
    <source>
        <strain evidence="4">4Y35</strain>
    </source>
</reference>
<evidence type="ECO:0000313" key="5">
    <source>
        <dbReference type="Proteomes" id="UP000515312"/>
    </source>
</evidence>
<protein>
    <submittedName>
        <fullName evidence="4">AsmA family protein</fullName>
    </submittedName>
</protein>
<dbReference type="KEGG" id="adin:H7849_00065"/>